<dbReference type="InterPro" id="IPR002376">
    <property type="entry name" value="Formyl_transf_N"/>
</dbReference>
<name>A0A2B7Z291_POLH7</name>
<dbReference type="SUPFAM" id="SSF53328">
    <property type="entry name" value="Formyltransferase"/>
    <property type="match status" value="1"/>
</dbReference>
<dbReference type="InterPro" id="IPR036477">
    <property type="entry name" value="Formyl_transf_N_sf"/>
</dbReference>
<dbReference type="Gene3D" id="3.40.50.12230">
    <property type="match status" value="1"/>
</dbReference>
<feature type="domain" description="Formyl transferase N-terminal" evidence="2">
    <location>
        <begin position="41"/>
        <end position="198"/>
    </location>
</feature>
<dbReference type="PANTHER" id="PTHR11138:SF5">
    <property type="entry name" value="METHIONYL-TRNA FORMYLTRANSFERASE, MITOCHONDRIAL"/>
    <property type="match status" value="1"/>
</dbReference>
<dbReference type="EC" id="2.1.2.9" evidence="1"/>
<comment type="caution">
    <text evidence="3">The sequence shown here is derived from an EMBL/GenBank/DDBJ whole genome shotgun (WGS) entry which is preliminary data.</text>
</comment>
<dbReference type="InterPro" id="IPR041711">
    <property type="entry name" value="Met-tRNA-FMT_N"/>
</dbReference>
<dbReference type="Pfam" id="PF00551">
    <property type="entry name" value="Formyl_trans_N"/>
    <property type="match status" value="1"/>
</dbReference>
<dbReference type="STRING" id="1447883.A0A2B7Z291"/>
<protein>
    <recommendedName>
        <fullName evidence="1">methionyl-tRNA formyltransferase</fullName>
        <ecNumber evidence="1">2.1.2.9</ecNumber>
    </recommendedName>
</protein>
<organism evidence="3 4">
    <name type="scientific">Polytolypa hystricis (strain UAMH7299)</name>
    <dbReference type="NCBI Taxonomy" id="1447883"/>
    <lineage>
        <taxon>Eukaryota</taxon>
        <taxon>Fungi</taxon>
        <taxon>Dikarya</taxon>
        <taxon>Ascomycota</taxon>
        <taxon>Pezizomycotina</taxon>
        <taxon>Eurotiomycetes</taxon>
        <taxon>Eurotiomycetidae</taxon>
        <taxon>Onygenales</taxon>
        <taxon>Onygenales incertae sedis</taxon>
        <taxon>Polytolypa</taxon>
    </lineage>
</organism>
<dbReference type="AlphaFoldDB" id="A0A2B7Z291"/>
<dbReference type="Proteomes" id="UP000224634">
    <property type="component" value="Unassembled WGS sequence"/>
</dbReference>
<sequence length="397" mass="44336">MNSTRLYRVSILYWRPRAAPSTCRTFATKECTLKNPRDPLRILFCGSDEFSIYSLVYLKKLQLKSPSIIASIDVVCRPGKRVGRGLKEIRDVPIKAVANELSLPVHEIDTFRGWNPPRPKGEPINLIVAVSFGLFVPPRILKGAKYGGLNVHPSLLPDFRGPAPLHHALLAGDKTFGVTVQTLDLKYFDRGLILAQTPKPGDPIPPTLDQFLPLAAENGANMLTRVIRGRFYESPEKFATPIVEEGSLRHAPKITLHDRHIDWETWTWDVISRRFKTLGSLWNFATAHPPNPKGTDVSPIQKRVRLMKLNLIDPQTIGITTGTSIEPGRPFSWSNSQISKGDVARPLYVFTCQGELIQIEEINVESRKSSAALGSALRGRLIEPLTGPLSKFHETLH</sequence>
<dbReference type="GO" id="GO:0005739">
    <property type="term" value="C:mitochondrion"/>
    <property type="evidence" value="ECO:0007669"/>
    <property type="project" value="TreeGrafter"/>
</dbReference>
<dbReference type="OrthoDB" id="10268103at2759"/>
<evidence type="ECO:0000313" key="4">
    <source>
        <dbReference type="Proteomes" id="UP000224634"/>
    </source>
</evidence>
<dbReference type="GO" id="GO:0004479">
    <property type="term" value="F:methionyl-tRNA formyltransferase activity"/>
    <property type="evidence" value="ECO:0007669"/>
    <property type="project" value="UniProtKB-EC"/>
</dbReference>
<gene>
    <name evidence="3" type="ORF">AJ80_00761</name>
</gene>
<accession>A0A2B7Z291</accession>
<evidence type="ECO:0000256" key="1">
    <source>
        <dbReference type="ARBA" id="ARBA00012261"/>
    </source>
</evidence>
<keyword evidence="4" id="KW-1185">Reference proteome</keyword>
<evidence type="ECO:0000313" key="3">
    <source>
        <dbReference type="EMBL" id="PGH27520.1"/>
    </source>
</evidence>
<reference evidence="3 4" key="1">
    <citation type="submission" date="2017-10" db="EMBL/GenBank/DDBJ databases">
        <title>Comparative genomics in systemic dimorphic fungi from Ajellomycetaceae.</title>
        <authorList>
            <person name="Munoz J.F."/>
            <person name="Mcewen J.G."/>
            <person name="Clay O.K."/>
            <person name="Cuomo C.A."/>
        </authorList>
    </citation>
    <scope>NUCLEOTIDE SEQUENCE [LARGE SCALE GENOMIC DNA]</scope>
    <source>
        <strain evidence="3 4">UAMH7299</strain>
    </source>
</reference>
<dbReference type="PANTHER" id="PTHR11138">
    <property type="entry name" value="METHIONYL-TRNA FORMYLTRANSFERASE"/>
    <property type="match status" value="1"/>
</dbReference>
<evidence type="ECO:0000259" key="2">
    <source>
        <dbReference type="Pfam" id="PF00551"/>
    </source>
</evidence>
<proteinExistence type="predicted"/>
<dbReference type="EMBL" id="PDNA01000006">
    <property type="protein sequence ID" value="PGH27520.1"/>
    <property type="molecule type" value="Genomic_DNA"/>
</dbReference>
<dbReference type="CDD" id="cd08646">
    <property type="entry name" value="FMT_core_Met-tRNA-FMT_N"/>
    <property type="match status" value="1"/>
</dbReference>